<keyword evidence="7 17" id="KW-0732">Signal</keyword>
<feature type="repeat" description="LDL-receptor class B" evidence="15">
    <location>
        <begin position="373"/>
        <end position="417"/>
    </location>
</feature>
<evidence type="ECO:0000259" key="18">
    <source>
        <dbReference type="PROSITE" id="PS01186"/>
    </source>
</evidence>
<dbReference type="InterPro" id="IPR000152">
    <property type="entry name" value="EGF-type_Asp/Asn_hydroxyl_site"/>
</dbReference>
<dbReference type="CDD" id="cd00054">
    <property type="entry name" value="EGF_CA"/>
    <property type="match status" value="1"/>
</dbReference>
<feature type="disulfide bond" evidence="14">
    <location>
        <begin position="1084"/>
        <end position="1102"/>
    </location>
</feature>
<comment type="subcellular location">
    <subcellularLocation>
        <location evidence="1">Cell membrane</location>
        <topology evidence="1">Single-pass type I membrane protein</topology>
    </subcellularLocation>
</comment>
<feature type="disulfide bond" evidence="14">
    <location>
        <begin position="47"/>
        <end position="65"/>
    </location>
</feature>
<name>A0A9P0KKI1_ACAOB</name>
<feature type="disulfide bond" evidence="14">
    <location>
        <begin position="1219"/>
        <end position="1237"/>
    </location>
</feature>
<feature type="disulfide bond" evidence="14">
    <location>
        <begin position="1045"/>
        <end position="1063"/>
    </location>
</feature>
<evidence type="ECO:0000256" key="8">
    <source>
        <dbReference type="ARBA" id="ARBA00022737"/>
    </source>
</evidence>
<feature type="repeat" description="LDL-receptor class B" evidence="15">
    <location>
        <begin position="462"/>
        <end position="505"/>
    </location>
</feature>
<feature type="disulfide bond" evidence="14">
    <location>
        <begin position="1168"/>
        <end position="1180"/>
    </location>
</feature>
<dbReference type="EMBL" id="CAKOFQ010006830">
    <property type="protein sequence ID" value="CAH1974933.1"/>
    <property type="molecule type" value="Genomic_DNA"/>
</dbReference>
<dbReference type="SUPFAM" id="SSF57424">
    <property type="entry name" value="LDL receptor-like module"/>
    <property type="match status" value="12"/>
</dbReference>
<dbReference type="PROSITE" id="PS01186">
    <property type="entry name" value="EGF_2"/>
    <property type="match status" value="1"/>
</dbReference>
<feature type="disulfide bond" evidence="14">
    <location>
        <begin position="176"/>
        <end position="194"/>
    </location>
</feature>
<feature type="disulfide bond" evidence="14">
    <location>
        <begin position="995"/>
        <end position="1007"/>
    </location>
</feature>
<gene>
    <name evidence="19" type="ORF">ACAOBT_LOCUS11363</name>
</gene>
<sequence length="1822" mass="201992">MCSVKNIDKRMLGIFLLGIQLTTCSAIFESWFDFKNFNSCTIHQFSCRNDKCIPILARCNGNDDCGDNSDEEHCDLYLCEEPHFFKCKNARCISKVFVCDGDNDCIDYSDEQNCESFVEQLNNSSSHCGATEWQCEDKLCIPHEWVCNGVKDCLDGTDEVSGCEEQAKTRCDQFRCGNGRCVPHEWRCDGTDDCNDGSDEKDCEHHVPLAQCVPDNQKFLCSDNSTCLDIDKVCNKVHDCPGEDDESPLCTAPEYSCEKHRCSHVCKQLPSGPMCICPTGYSRVDEKTCKDVDECQQYGICDHKCRNIAGSYECYCEHRYFLNDAKRCKVVGGEALMVFSSKTQIRAFTLESELYFTVASDLKQVVGVDYDGDHVYWSEVGSEHESIVRAAEDGSDKEIVATAGLSLPEDIAVDWLAGNVYFTDADERRVAACAKDGRSCAVLVSGKDVRKPRAITLNIDDGVMYWTDWEEPAAIMTAYMDGSNYRSLIDHNIHWPNGLALDYPNGRIYWTDAKKMTIESAKLDGTDIRVVLGEIEKHPYSLAVFEDRLYWSDWSTRSIQSCEKFTGKEYRTVVEDKQLIYGVSIFHPVQRRRKDNPCERAPCSDLCLLKDAKGYGCACPLGKVLSSDGHVCKDVDDQEWLLIGFNDTLLQVRHQVLGKLTSTSFPTVANQIGSMVYNPLNNSVFISDLDTKKIVEYSLEGNINRILEIDDLGWVISMDYDALGNNLYLCDAERNALEVVSLKNLARKILLSGTEDEILEAVAVVPEEGAMFVAMRNPTSGKAHVDRMHMDGAGRTHTIEDDLVGPISLLYDAALHRVFIADAYSGVIESTSVDGDDRHTFRTLSTNPVTMTTIKDELFWMSEHSKKLFWAKKTNSPYNKLVTLDVPVRSISRPHIVSTWRPVSHHHPCSSDNNCSHLCLPVSVAAAVCACPQGLELNPEDNRTCIHRKTCSADQFSCWQSESCVSMHARCDGHKDCAHGEDETGCTGGEGGKDCGKGWFTCRNGACIKESQVCDLKLDCPDKSDEVNCEAFKNKRTCPDEHFMCDDGSCVSRTSLCDGVNDCRDGSDEEECHTMTCLTTQFRCDSGMCIPKTWECDHDFDCKDFSDEHSGCKEKTRHTVCPAGFFRCTPSGRCIDGRLVCDGDDDCGDGSDEPPSCELRRHQAASTCPGGFACTQGGECLPAISRCNGTRECPKGEDEMGCEDRAEGESDCRPDEFECKNKKCIPWQWACDKMADCDDESDETPEVCAKSNNTKETTHSVSTSEDCNDGFRCKSGDCIRPLSLVCNGKPDCYDGSDEGGKCKDACAKLACVHDCLPTPYGPLCQCRGGYRAIGDGRNCEDVDECKADPPLCSQMCQNEDGGYKCDCFWDHALRSDKKSCKAEGDPMSIAFLTANNQIRQLSQRTHRLSILFTEPVPRITGLGAVVEPPVIYFAVAEAGVLQKIDLKEDTSQVMQQVGEPQRLAVDWSTDNVYFAEGSTGGITVCHVATAECAVVMTSSPESYHHLAAIAVDSAEPALFYAACGWQGTLLTKPRCAVYRRKLDGTDERLLAKVDDGYVTELTFDHNKRQLYLLDRHSGAIVRVSYDSSDNSTSQQRTIFTDVFKSAAGLQFFEDHLYYATAAGEMVKCALYGAYRCDMFKMHAGAASQFVIVQDSLQRPVANPCENHTCNYLCVASSGAKSKSCLCPDGSLISEDEDCPTTDQGSSGNQNYKVHTKPLSKFQPGTVRHNGGGSLAAAILIPLALIIIAAVALFVLKKKHNEQSNIIMRFHNQTFDAEMNDDAEEKTILQPGLHEYMNPIVQFKDTFDNGTVSTKKPNPFVEV</sequence>
<feature type="disulfide bond" evidence="14">
    <location>
        <begin position="971"/>
        <end position="986"/>
    </location>
</feature>
<keyword evidence="8" id="KW-0677">Repeat</keyword>
<dbReference type="InterPro" id="IPR051221">
    <property type="entry name" value="LDLR-related"/>
</dbReference>
<keyword evidence="13" id="KW-0325">Glycoprotein</keyword>
<dbReference type="InterPro" id="IPR049883">
    <property type="entry name" value="NOTCH1_EGF-like"/>
</dbReference>
<evidence type="ECO:0000256" key="17">
    <source>
        <dbReference type="SAM" id="SignalP"/>
    </source>
</evidence>
<dbReference type="OrthoDB" id="8831087at2759"/>
<feature type="disulfide bond" evidence="14">
    <location>
        <begin position="1002"/>
        <end position="1020"/>
    </location>
</feature>
<dbReference type="FunFam" id="2.120.10.30:FF:000241">
    <property type="entry name" value="Low-density lipoprotein receptor-related protein 6"/>
    <property type="match status" value="1"/>
</dbReference>
<dbReference type="PROSITE" id="PS01187">
    <property type="entry name" value="EGF_CA"/>
    <property type="match status" value="2"/>
</dbReference>
<dbReference type="Gene3D" id="4.10.400.10">
    <property type="entry name" value="Low-density Lipoprotein Receptor"/>
    <property type="match status" value="12"/>
</dbReference>
<dbReference type="Pfam" id="PF07645">
    <property type="entry name" value="EGF_CA"/>
    <property type="match status" value="2"/>
</dbReference>
<dbReference type="SUPFAM" id="SSF63825">
    <property type="entry name" value="YWTD domain"/>
    <property type="match status" value="3"/>
</dbReference>
<dbReference type="InterPro" id="IPR011042">
    <property type="entry name" value="6-blade_b-propeller_TolB-like"/>
</dbReference>
<dbReference type="Pfam" id="PF00057">
    <property type="entry name" value="Ldl_recept_a"/>
    <property type="match status" value="11"/>
</dbReference>
<comment type="caution">
    <text evidence="14">Lacks conserved residue(s) required for the propagation of feature annotation.</text>
</comment>
<keyword evidence="6 16" id="KW-0812">Transmembrane</keyword>
<dbReference type="InterPro" id="IPR018097">
    <property type="entry name" value="EGF_Ca-bd_CS"/>
</dbReference>
<keyword evidence="5" id="KW-0254">Endocytosis</keyword>
<feature type="transmembrane region" description="Helical" evidence="16">
    <location>
        <begin position="1734"/>
        <end position="1755"/>
    </location>
</feature>
<dbReference type="PRINTS" id="PR00261">
    <property type="entry name" value="LDLRECEPTOR"/>
</dbReference>
<feature type="disulfide bond" evidence="14">
    <location>
        <begin position="59"/>
        <end position="74"/>
    </location>
</feature>
<dbReference type="GO" id="GO:0043235">
    <property type="term" value="C:receptor complex"/>
    <property type="evidence" value="ECO:0007669"/>
    <property type="project" value="TreeGrafter"/>
</dbReference>
<evidence type="ECO:0000256" key="7">
    <source>
        <dbReference type="ARBA" id="ARBA00022729"/>
    </source>
</evidence>
<dbReference type="InterPro" id="IPR036055">
    <property type="entry name" value="LDL_receptor-like_sf"/>
</dbReference>
<dbReference type="Gene3D" id="2.120.10.30">
    <property type="entry name" value="TolB, C-terminal domain"/>
    <property type="match status" value="3"/>
</dbReference>
<accession>A0A9P0KKI1</accession>
<dbReference type="SUPFAM" id="SSF57196">
    <property type="entry name" value="EGF/Laminin"/>
    <property type="match status" value="3"/>
</dbReference>
<dbReference type="SMART" id="SM00181">
    <property type="entry name" value="EGF"/>
    <property type="match status" value="8"/>
</dbReference>
<keyword evidence="9 16" id="KW-1133">Transmembrane helix</keyword>
<dbReference type="GO" id="GO:0005509">
    <property type="term" value="F:calcium ion binding"/>
    <property type="evidence" value="ECO:0007669"/>
    <property type="project" value="InterPro"/>
</dbReference>
<dbReference type="GO" id="GO:0042562">
    <property type="term" value="F:hormone binding"/>
    <property type="evidence" value="ECO:0007669"/>
    <property type="project" value="TreeGrafter"/>
</dbReference>
<dbReference type="Proteomes" id="UP001152888">
    <property type="component" value="Unassembled WGS sequence"/>
</dbReference>
<feature type="disulfide bond" evidence="14">
    <location>
        <begin position="1057"/>
        <end position="1072"/>
    </location>
</feature>
<dbReference type="PROSITE" id="PS51120">
    <property type="entry name" value="LDLRB"/>
    <property type="match status" value="3"/>
</dbReference>
<evidence type="ECO:0000256" key="14">
    <source>
        <dbReference type="PROSITE-ProRule" id="PRU00124"/>
    </source>
</evidence>
<feature type="disulfide bond" evidence="14">
    <location>
        <begin position="1014"/>
        <end position="1029"/>
    </location>
</feature>
<feature type="disulfide bond" evidence="14">
    <location>
        <begin position="99"/>
        <end position="114"/>
    </location>
</feature>
<dbReference type="PROSITE" id="PS00010">
    <property type="entry name" value="ASX_HYDROXYL"/>
    <property type="match status" value="1"/>
</dbReference>
<dbReference type="FunFam" id="4.10.400.10:FF:000002">
    <property type="entry name" value="Low-density lipoprotein receptor-related protein 1"/>
    <property type="match status" value="1"/>
</dbReference>
<evidence type="ECO:0000256" key="12">
    <source>
        <dbReference type="ARBA" id="ARBA00023170"/>
    </source>
</evidence>
<dbReference type="SMART" id="SM00179">
    <property type="entry name" value="EGF_CA"/>
    <property type="match status" value="5"/>
</dbReference>
<protein>
    <recommendedName>
        <fullName evidence="18">EGF-like domain-containing protein</fullName>
    </recommendedName>
</protein>
<evidence type="ECO:0000256" key="3">
    <source>
        <dbReference type="ARBA" id="ARBA00022475"/>
    </source>
</evidence>
<dbReference type="InterPro" id="IPR002172">
    <property type="entry name" value="LDrepeatLR_classA_rpt"/>
</dbReference>
<evidence type="ECO:0000256" key="5">
    <source>
        <dbReference type="ARBA" id="ARBA00022583"/>
    </source>
</evidence>
<evidence type="ECO:0000256" key="16">
    <source>
        <dbReference type="SAM" id="Phobius"/>
    </source>
</evidence>
<dbReference type="PANTHER" id="PTHR22722">
    <property type="entry name" value="LOW-DENSITY LIPOPROTEIN RECEPTOR-RELATED PROTEIN 2-RELATED"/>
    <property type="match status" value="1"/>
</dbReference>
<reference evidence="19" key="1">
    <citation type="submission" date="2022-03" db="EMBL/GenBank/DDBJ databases">
        <authorList>
            <person name="Sayadi A."/>
        </authorList>
    </citation>
    <scope>NUCLEOTIDE SEQUENCE</scope>
</reference>
<dbReference type="FunFam" id="4.10.400.10:FF:000034">
    <property type="entry name" value="Low-density lipoprotein receptor-related protein 2"/>
    <property type="match status" value="1"/>
</dbReference>
<feature type="disulfide bond" evidence="14">
    <location>
        <begin position="1077"/>
        <end position="1089"/>
    </location>
</feature>
<dbReference type="CDD" id="cd00112">
    <property type="entry name" value="LDLa"/>
    <property type="match status" value="11"/>
</dbReference>
<evidence type="ECO:0000313" key="19">
    <source>
        <dbReference type="EMBL" id="CAH1974933.1"/>
    </source>
</evidence>
<evidence type="ECO:0000256" key="9">
    <source>
        <dbReference type="ARBA" id="ARBA00022989"/>
    </source>
</evidence>
<dbReference type="InterPro" id="IPR023415">
    <property type="entry name" value="LDLR_class-A_CS"/>
</dbReference>
<dbReference type="PANTHER" id="PTHR22722:SF14">
    <property type="entry name" value="MEGALIN, ISOFORM A"/>
    <property type="match status" value="1"/>
</dbReference>
<organism evidence="19 20">
    <name type="scientific">Acanthoscelides obtectus</name>
    <name type="common">Bean weevil</name>
    <name type="synonym">Bruchus obtectus</name>
    <dbReference type="NCBI Taxonomy" id="200917"/>
    <lineage>
        <taxon>Eukaryota</taxon>
        <taxon>Metazoa</taxon>
        <taxon>Ecdysozoa</taxon>
        <taxon>Arthropoda</taxon>
        <taxon>Hexapoda</taxon>
        <taxon>Insecta</taxon>
        <taxon>Pterygota</taxon>
        <taxon>Neoptera</taxon>
        <taxon>Endopterygota</taxon>
        <taxon>Coleoptera</taxon>
        <taxon>Polyphaga</taxon>
        <taxon>Cucujiformia</taxon>
        <taxon>Chrysomeloidea</taxon>
        <taxon>Chrysomelidae</taxon>
        <taxon>Bruchinae</taxon>
        <taxon>Bruchini</taxon>
        <taxon>Acanthoscelides</taxon>
    </lineage>
</organism>
<feature type="repeat" description="LDL-receptor class B" evidence="15">
    <location>
        <begin position="506"/>
        <end position="548"/>
    </location>
</feature>
<keyword evidence="10 16" id="KW-0472">Membrane</keyword>
<evidence type="ECO:0000256" key="2">
    <source>
        <dbReference type="ARBA" id="ARBA00009939"/>
    </source>
</evidence>
<dbReference type="GO" id="GO:0006898">
    <property type="term" value="P:receptor-mediated endocytosis"/>
    <property type="evidence" value="ECO:0007669"/>
    <property type="project" value="TreeGrafter"/>
</dbReference>
<evidence type="ECO:0000256" key="4">
    <source>
        <dbReference type="ARBA" id="ARBA00022536"/>
    </source>
</evidence>
<feature type="disulfide bond" evidence="14">
    <location>
        <begin position="188"/>
        <end position="203"/>
    </location>
</feature>
<comment type="similarity">
    <text evidence="2">Belongs to the LDLR family.</text>
</comment>
<dbReference type="InterPro" id="IPR000033">
    <property type="entry name" value="LDLR_classB_rpt"/>
</dbReference>
<feature type="signal peptide" evidence="17">
    <location>
        <begin position="1"/>
        <end position="26"/>
    </location>
</feature>
<evidence type="ECO:0000256" key="6">
    <source>
        <dbReference type="ARBA" id="ARBA00022692"/>
    </source>
</evidence>
<keyword evidence="3" id="KW-1003">Cell membrane</keyword>
<proteinExistence type="inferred from homology"/>
<feature type="disulfide bond" evidence="14">
    <location>
        <begin position="128"/>
        <end position="140"/>
    </location>
</feature>
<feature type="disulfide bond" evidence="14">
    <location>
        <begin position="1038"/>
        <end position="1050"/>
    </location>
</feature>
<evidence type="ECO:0000256" key="15">
    <source>
        <dbReference type="PROSITE-ProRule" id="PRU00461"/>
    </source>
</evidence>
<keyword evidence="20" id="KW-1185">Reference proteome</keyword>
<evidence type="ECO:0000256" key="1">
    <source>
        <dbReference type="ARBA" id="ARBA00004251"/>
    </source>
</evidence>
<dbReference type="SMART" id="SM00135">
    <property type="entry name" value="LY"/>
    <property type="match status" value="10"/>
</dbReference>
<feature type="disulfide bond" evidence="14">
    <location>
        <begin position="1212"/>
        <end position="1224"/>
    </location>
</feature>
<dbReference type="InterPro" id="IPR009030">
    <property type="entry name" value="Growth_fac_rcpt_cys_sf"/>
</dbReference>
<dbReference type="InterPro" id="IPR000742">
    <property type="entry name" value="EGF"/>
</dbReference>
<evidence type="ECO:0000256" key="11">
    <source>
        <dbReference type="ARBA" id="ARBA00023157"/>
    </source>
</evidence>
<evidence type="ECO:0000313" key="20">
    <source>
        <dbReference type="Proteomes" id="UP001152888"/>
    </source>
</evidence>
<evidence type="ECO:0000256" key="10">
    <source>
        <dbReference type="ARBA" id="ARBA00023136"/>
    </source>
</evidence>
<dbReference type="PROSITE" id="PS01209">
    <property type="entry name" value="LDLRA_1"/>
    <property type="match status" value="8"/>
</dbReference>
<keyword evidence="12" id="KW-0675">Receptor</keyword>
<dbReference type="SMART" id="SM00192">
    <property type="entry name" value="LDLa"/>
    <property type="match status" value="13"/>
</dbReference>
<dbReference type="InterPro" id="IPR001881">
    <property type="entry name" value="EGF-like_Ca-bd_dom"/>
</dbReference>
<keyword evidence="4" id="KW-0245">EGF-like domain</keyword>
<dbReference type="SUPFAM" id="SSF57184">
    <property type="entry name" value="Growth factor receptor domain"/>
    <property type="match status" value="1"/>
</dbReference>
<dbReference type="PROSITE" id="PS50068">
    <property type="entry name" value="LDLRA_2"/>
    <property type="match status" value="13"/>
</dbReference>
<dbReference type="GO" id="GO:0016324">
    <property type="term" value="C:apical plasma membrane"/>
    <property type="evidence" value="ECO:0007669"/>
    <property type="project" value="TreeGrafter"/>
</dbReference>
<feature type="disulfide bond" evidence="14">
    <location>
        <begin position="1187"/>
        <end position="1202"/>
    </location>
</feature>
<dbReference type="Pfam" id="PF00058">
    <property type="entry name" value="Ldl_recept_b"/>
    <property type="match status" value="2"/>
</dbReference>
<keyword evidence="11 14" id="KW-1015">Disulfide bond</keyword>
<dbReference type="Gene3D" id="2.10.25.10">
    <property type="entry name" value="Laminin"/>
    <property type="match status" value="4"/>
</dbReference>
<feature type="disulfide bond" evidence="14">
    <location>
        <begin position="87"/>
        <end position="105"/>
    </location>
</feature>
<feature type="disulfide bond" evidence="14">
    <location>
        <begin position="40"/>
        <end position="52"/>
    </location>
</feature>
<feature type="disulfide bond" evidence="14">
    <location>
        <begin position="135"/>
        <end position="153"/>
    </location>
</feature>
<feature type="domain" description="EGF-like" evidence="18">
    <location>
        <begin position="275"/>
        <end position="289"/>
    </location>
</feature>
<comment type="caution">
    <text evidence="19">The sequence shown here is derived from an EMBL/GenBank/DDBJ whole genome shotgun (WGS) entry which is preliminary data.</text>
</comment>
<dbReference type="FunFam" id="2.10.25.10:FF:000009">
    <property type="entry name" value="Low-density lipoprotein receptor isoform 1"/>
    <property type="match status" value="1"/>
</dbReference>
<feature type="chain" id="PRO_5040432427" description="EGF-like domain-containing protein" evidence="17">
    <location>
        <begin position="27"/>
        <end position="1822"/>
    </location>
</feature>
<evidence type="ECO:0000256" key="13">
    <source>
        <dbReference type="ARBA" id="ARBA00023180"/>
    </source>
</evidence>